<dbReference type="EMBL" id="LSDT01000002">
    <property type="protein sequence ID" value="KXB93132.1"/>
    <property type="molecule type" value="Genomic_DNA"/>
</dbReference>
<dbReference type="PATRIC" id="fig|1588748.3.peg.48"/>
<evidence type="ECO:0000313" key="4">
    <source>
        <dbReference type="Proteomes" id="UP000070160"/>
    </source>
</evidence>
<dbReference type="Proteomes" id="UP000070160">
    <property type="component" value="Unassembled WGS sequence"/>
</dbReference>
<dbReference type="Proteomes" id="UP000242958">
    <property type="component" value="Unassembled WGS sequence"/>
</dbReference>
<proteinExistence type="predicted"/>
<gene>
    <name evidence="3" type="ORF">CAL30_07210</name>
    <name evidence="2" type="ORF">HMPREF3182_00048</name>
</gene>
<keyword evidence="4" id="KW-1185">Reference proteome</keyword>
<protein>
    <recommendedName>
        <fullName evidence="1">DUF1659 domain-containing protein</fullName>
    </recommendedName>
</protein>
<dbReference type="AlphaFoldDB" id="A0A134CLP3"/>
<accession>A0A2J8B7I4</accession>
<feature type="domain" description="DUF1659" evidence="1">
    <location>
        <begin position="17"/>
        <end position="64"/>
    </location>
</feature>
<evidence type="ECO:0000313" key="3">
    <source>
        <dbReference type="EMBL" id="PNH20729.1"/>
    </source>
</evidence>
<evidence type="ECO:0000259" key="1">
    <source>
        <dbReference type="Pfam" id="PF07872"/>
    </source>
</evidence>
<accession>A0A134CLP3</accession>
<dbReference type="RefSeq" id="WP_007392814.1">
    <property type="nucleotide sequence ID" value="NZ_KQ960925.1"/>
</dbReference>
<evidence type="ECO:0000313" key="2">
    <source>
        <dbReference type="EMBL" id="KXB93132.1"/>
    </source>
</evidence>
<comment type="caution">
    <text evidence="2">The sequence shown here is derived from an EMBL/GenBank/DDBJ whole genome shotgun (WGS) entry which is preliminary data.</text>
</comment>
<dbReference type="EMBL" id="NFMF01000012">
    <property type="protein sequence ID" value="PNH20729.1"/>
    <property type="molecule type" value="Genomic_DNA"/>
</dbReference>
<reference evidence="2" key="2">
    <citation type="submission" date="2016-01" db="EMBL/GenBank/DDBJ databases">
        <authorList>
            <person name="Oliw E.H."/>
        </authorList>
    </citation>
    <scope>NUCLEOTIDE SEQUENCE [LARGE SCALE GENOMIC DNA]</scope>
    <source>
        <strain evidence="2">KA00182</strain>
    </source>
</reference>
<name>A0A134CLP3_9FIRM</name>
<dbReference type="Pfam" id="PF07872">
    <property type="entry name" value="DUF1659"/>
    <property type="match status" value="1"/>
</dbReference>
<dbReference type="STRING" id="1588748.HMPREF3182_00048"/>
<reference evidence="3 5" key="3">
    <citation type="submission" date="2017-05" db="EMBL/GenBank/DDBJ databases">
        <authorList>
            <person name="Song R."/>
            <person name="Chenine A.L."/>
            <person name="Ruprecht R.M."/>
        </authorList>
    </citation>
    <scope>NUCLEOTIDE SEQUENCE [LARGE SCALE GENOMIC DNA]</scope>
    <source>
        <strain evidence="3 5">KA00229</strain>
    </source>
</reference>
<sequence>MSEQKSVTAKMKVCMVANGKNHSFTMAKLKSDANPQQIYAVGKAVGAWQEGDVTEVHEIVDTKIEG</sequence>
<dbReference type="InterPro" id="IPR012454">
    <property type="entry name" value="DUF1659"/>
</dbReference>
<evidence type="ECO:0000313" key="5">
    <source>
        <dbReference type="Proteomes" id="UP000242958"/>
    </source>
</evidence>
<organism evidence="2 4">
    <name type="scientific">Megasphaera hutchinsoni</name>
    <dbReference type="NCBI Taxonomy" id="1588748"/>
    <lineage>
        <taxon>Bacteria</taxon>
        <taxon>Bacillati</taxon>
        <taxon>Bacillota</taxon>
        <taxon>Negativicutes</taxon>
        <taxon>Veillonellales</taxon>
        <taxon>Veillonellaceae</taxon>
        <taxon>Megasphaera</taxon>
    </lineage>
</organism>
<reference evidence="4" key="1">
    <citation type="submission" date="2016-01" db="EMBL/GenBank/DDBJ databases">
        <authorList>
            <person name="Mitreva M."/>
            <person name="Pepin K.H."/>
            <person name="Mihindukulasuriya K.A."/>
            <person name="Fulton R."/>
            <person name="Fronick C."/>
            <person name="O'Laughlin M."/>
            <person name="Miner T."/>
            <person name="Herter B."/>
            <person name="Rosa B.A."/>
            <person name="Cordes M."/>
            <person name="Tomlinson C."/>
            <person name="Wollam A."/>
            <person name="Palsikar V.B."/>
            <person name="Mardis E.R."/>
            <person name="Wilson R.K."/>
        </authorList>
    </citation>
    <scope>NUCLEOTIDE SEQUENCE [LARGE SCALE GENOMIC DNA]</scope>
    <source>
        <strain evidence="4">KA00182</strain>
    </source>
</reference>